<keyword evidence="2" id="KW-1185">Reference proteome</keyword>
<dbReference type="EMBL" id="JABURY010000011">
    <property type="protein sequence ID" value="MBC9130689.1"/>
    <property type="molecule type" value="Genomic_DNA"/>
</dbReference>
<comment type="caution">
    <text evidence="1">The sequence shown here is derived from an EMBL/GenBank/DDBJ whole genome shotgun (WGS) entry which is preliminary data.</text>
</comment>
<dbReference type="RefSeq" id="WP_187755138.1">
    <property type="nucleotide sequence ID" value="NZ_JABURY010000011.1"/>
</dbReference>
<gene>
    <name evidence="1" type="ORF">FcAc13_05125</name>
</gene>
<proteinExistence type="predicted"/>
<name>A0ABR7QWY5_9GAMM</name>
<evidence type="ECO:0000313" key="2">
    <source>
        <dbReference type="Proteomes" id="UP000651208"/>
    </source>
</evidence>
<organism evidence="1 2">
    <name type="scientific">Frischella japonica</name>
    <dbReference type="NCBI Taxonomy" id="2741544"/>
    <lineage>
        <taxon>Bacteria</taxon>
        <taxon>Pseudomonadati</taxon>
        <taxon>Pseudomonadota</taxon>
        <taxon>Gammaproteobacteria</taxon>
        <taxon>Orbales</taxon>
        <taxon>Orbaceae</taxon>
        <taxon>Frischella</taxon>
    </lineage>
</organism>
<reference evidence="1 2" key="1">
    <citation type="submission" date="2020-06" db="EMBL/GenBank/DDBJ databases">
        <title>Frischella cerana isolated from Apis cerana gut homogenate.</title>
        <authorList>
            <person name="Wolter L.A."/>
            <person name="Suenami S."/>
            <person name="Miyazaki R."/>
        </authorList>
    </citation>
    <scope>NUCLEOTIDE SEQUENCE [LARGE SCALE GENOMIC DNA]</scope>
    <source>
        <strain evidence="1 2">Ac13</strain>
    </source>
</reference>
<dbReference type="Proteomes" id="UP000651208">
    <property type="component" value="Unassembled WGS sequence"/>
</dbReference>
<accession>A0ABR7QWY5</accession>
<evidence type="ECO:0000313" key="1">
    <source>
        <dbReference type="EMBL" id="MBC9130689.1"/>
    </source>
</evidence>
<protein>
    <submittedName>
        <fullName evidence="1">Uncharacterized protein</fullName>
    </submittedName>
</protein>
<sequence length="53" mass="6026">MAWEEIYSSLPIQSKMIMDIAEAYGVDLTELANLQVQKHENDTHLNEANYGIS</sequence>